<sequence>MDLVNSSGNGSMQEYDDSLTQSSISPNFLNNQQPPSTHVGPFSSAMFHPLSNYFHPSQTTTPLPNTDLDTIWSKPVRSEPNKTDLNNLLPISSSSSLLQNQIMNQYNNNASFQLATNFHTMNDQTRNNINMQVGNQNPKKRSRASRRAPTTVLTTDTTNFRAMVQKFTGIPELPPFITSSHHFPKTRLDLFTSASTITFPPYNLLRPVAHNLLPPSSSIHNQFLSSSVDHFKQPLNNIYNMHSQNQAFTFRTIHDQTPQKPLQKYPLGYSSALVSKTQVPSLEIPPSTDSHLKMGNVLEELGILRHDDRVNLMSSNNGSKEWARRTHHDTINNNDSCDHMD</sequence>
<gene>
    <name evidence="5" type="primary">25501924</name>
    <name evidence="3" type="ordered locus">MTR_8g090290</name>
    <name evidence="4" type="ORF">MtrunA17_Chr8g0382391</name>
</gene>
<reference evidence="4" key="5">
    <citation type="journal article" date="2018" name="Nat. Plants">
        <title>Whole-genome landscape of Medicago truncatula symbiotic genes.</title>
        <authorList>
            <person name="Pecrix Y."/>
            <person name="Gamas P."/>
            <person name="Carrere S."/>
        </authorList>
    </citation>
    <scope>NUCLEOTIDE SEQUENCE</scope>
    <source>
        <tissue evidence="4">Leaves</tissue>
    </source>
</reference>
<dbReference type="EnsemblPlants" id="KEH20848">
    <property type="protein sequence ID" value="KEH20848"/>
    <property type="gene ID" value="MTR_8g090290"/>
</dbReference>
<feature type="region of interest" description="Disordered" evidence="1">
    <location>
        <begin position="1"/>
        <end position="43"/>
    </location>
</feature>
<feature type="domain" description="VQ" evidence="2">
    <location>
        <begin position="147"/>
        <end position="173"/>
    </location>
</feature>
<accession>A0A072TVG9</accession>
<dbReference type="InterPro" id="IPR008889">
    <property type="entry name" value="VQ"/>
</dbReference>
<dbReference type="Pfam" id="PF05678">
    <property type="entry name" value="VQ"/>
    <property type="match status" value="1"/>
</dbReference>
<dbReference type="InterPro" id="IPR039609">
    <property type="entry name" value="VQ_15/22"/>
</dbReference>
<evidence type="ECO:0000313" key="4">
    <source>
        <dbReference type="EMBL" id="RHN42937.1"/>
    </source>
</evidence>
<evidence type="ECO:0000313" key="7">
    <source>
        <dbReference type="Proteomes" id="UP000265566"/>
    </source>
</evidence>
<protein>
    <submittedName>
        <fullName evidence="3">VQ motif protein</fullName>
    </submittedName>
</protein>
<reference evidence="5" key="3">
    <citation type="submission" date="2015-04" db="UniProtKB">
        <authorList>
            <consortium name="EnsemblPlants"/>
        </authorList>
    </citation>
    <scope>IDENTIFICATION</scope>
    <source>
        <strain evidence="5">cv. Jemalong A17</strain>
    </source>
</reference>
<reference evidence="7" key="4">
    <citation type="journal article" date="2018" name="Nat. Plants">
        <title>Whole-genome landscape of Medicago truncatula symbiotic genes.</title>
        <authorList>
            <person name="Pecrix Y."/>
            <person name="Staton S.E."/>
            <person name="Sallet E."/>
            <person name="Lelandais-Briere C."/>
            <person name="Moreau S."/>
            <person name="Carrere S."/>
            <person name="Blein T."/>
            <person name="Jardinaud M.F."/>
            <person name="Latrasse D."/>
            <person name="Zouine M."/>
            <person name="Zahm M."/>
            <person name="Kreplak J."/>
            <person name="Mayjonade B."/>
            <person name="Satge C."/>
            <person name="Perez M."/>
            <person name="Cauet S."/>
            <person name="Marande W."/>
            <person name="Chantry-Darmon C."/>
            <person name="Lopez-Roques C."/>
            <person name="Bouchez O."/>
            <person name="Berard A."/>
            <person name="Debelle F."/>
            <person name="Munos S."/>
            <person name="Bendahmane A."/>
            <person name="Berges H."/>
            <person name="Niebel A."/>
            <person name="Buitink J."/>
            <person name="Frugier F."/>
            <person name="Benhamed M."/>
            <person name="Crespi M."/>
            <person name="Gouzy J."/>
            <person name="Gamas P."/>
        </authorList>
    </citation>
    <scope>NUCLEOTIDE SEQUENCE [LARGE SCALE GENOMIC DNA]</scope>
    <source>
        <strain evidence="7">cv. Jemalong A17</strain>
    </source>
</reference>
<feature type="region of interest" description="Disordered" evidence="1">
    <location>
        <begin position="130"/>
        <end position="150"/>
    </location>
</feature>
<dbReference type="OrthoDB" id="780193at2759"/>
<dbReference type="AlphaFoldDB" id="A0A072TVG9"/>
<feature type="compositionally biased region" description="Basic and acidic residues" evidence="1">
    <location>
        <begin position="321"/>
        <end position="341"/>
    </location>
</feature>
<dbReference type="EMBL" id="CM001224">
    <property type="protein sequence ID" value="KEH20848.1"/>
    <property type="molecule type" value="Genomic_DNA"/>
</dbReference>
<reference evidence="3 6" key="2">
    <citation type="journal article" date="2014" name="BMC Genomics">
        <title>An improved genome release (version Mt4.0) for the model legume Medicago truncatula.</title>
        <authorList>
            <person name="Tang H."/>
            <person name="Krishnakumar V."/>
            <person name="Bidwell S."/>
            <person name="Rosen B."/>
            <person name="Chan A."/>
            <person name="Zhou S."/>
            <person name="Gentzbittel L."/>
            <person name="Childs K.L."/>
            <person name="Yandell M."/>
            <person name="Gundlach H."/>
            <person name="Mayer K.F."/>
            <person name="Schwartz D.C."/>
            <person name="Town C.D."/>
        </authorList>
    </citation>
    <scope>GENOME REANNOTATION</scope>
    <source>
        <strain evidence="3">A17</strain>
        <strain evidence="5 6">cv. Jemalong A17</strain>
    </source>
</reference>
<feature type="region of interest" description="Disordered" evidence="1">
    <location>
        <begin position="315"/>
        <end position="341"/>
    </location>
</feature>
<reference evidence="3 6" key="1">
    <citation type="journal article" date="2011" name="Nature">
        <title>The Medicago genome provides insight into the evolution of rhizobial symbioses.</title>
        <authorList>
            <person name="Young N.D."/>
            <person name="Debelle F."/>
            <person name="Oldroyd G.E."/>
            <person name="Geurts R."/>
            <person name="Cannon S.B."/>
            <person name="Udvardi M.K."/>
            <person name="Benedito V.A."/>
            <person name="Mayer K.F."/>
            <person name="Gouzy J."/>
            <person name="Schoof H."/>
            <person name="Van de Peer Y."/>
            <person name="Proost S."/>
            <person name="Cook D.R."/>
            <person name="Meyers B.C."/>
            <person name="Spannagl M."/>
            <person name="Cheung F."/>
            <person name="De Mita S."/>
            <person name="Krishnakumar V."/>
            <person name="Gundlach H."/>
            <person name="Zhou S."/>
            <person name="Mudge J."/>
            <person name="Bharti A.K."/>
            <person name="Murray J.D."/>
            <person name="Naoumkina M.A."/>
            <person name="Rosen B."/>
            <person name="Silverstein K.A."/>
            <person name="Tang H."/>
            <person name="Rombauts S."/>
            <person name="Zhao P.X."/>
            <person name="Zhou P."/>
            <person name="Barbe V."/>
            <person name="Bardou P."/>
            <person name="Bechner M."/>
            <person name="Bellec A."/>
            <person name="Berger A."/>
            <person name="Berges H."/>
            <person name="Bidwell S."/>
            <person name="Bisseling T."/>
            <person name="Choisne N."/>
            <person name="Couloux A."/>
            <person name="Denny R."/>
            <person name="Deshpande S."/>
            <person name="Dai X."/>
            <person name="Doyle J.J."/>
            <person name="Dudez A.M."/>
            <person name="Farmer A.D."/>
            <person name="Fouteau S."/>
            <person name="Franken C."/>
            <person name="Gibelin C."/>
            <person name="Gish J."/>
            <person name="Goldstein S."/>
            <person name="Gonzalez A.J."/>
            <person name="Green P.J."/>
            <person name="Hallab A."/>
            <person name="Hartog M."/>
            <person name="Hua A."/>
            <person name="Humphray S.J."/>
            <person name="Jeong D.H."/>
            <person name="Jing Y."/>
            <person name="Jocker A."/>
            <person name="Kenton S.M."/>
            <person name="Kim D.J."/>
            <person name="Klee K."/>
            <person name="Lai H."/>
            <person name="Lang C."/>
            <person name="Lin S."/>
            <person name="Macmil S.L."/>
            <person name="Magdelenat G."/>
            <person name="Matthews L."/>
            <person name="McCorrison J."/>
            <person name="Monaghan E.L."/>
            <person name="Mun J.H."/>
            <person name="Najar F.Z."/>
            <person name="Nicholson C."/>
            <person name="Noirot C."/>
            <person name="O'Bleness M."/>
            <person name="Paule C.R."/>
            <person name="Poulain J."/>
            <person name="Prion F."/>
            <person name="Qin B."/>
            <person name="Qu C."/>
            <person name="Retzel E.F."/>
            <person name="Riddle C."/>
            <person name="Sallet E."/>
            <person name="Samain S."/>
            <person name="Samson N."/>
            <person name="Sanders I."/>
            <person name="Saurat O."/>
            <person name="Scarpelli C."/>
            <person name="Schiex T."/>
            <person name="Segurens B."/>
            <person name="Severin A.J."/>
            <person name="Sherrier D.J."/>
            <person name="Shi R."/>
            <person name="Sims S."/>
            <person name="Singer S.R."/>
            <person name="Sinharoy S."/>
            <person name="Sterck L."/>
            <person name="Viollet A."/>
            <person name="Wang B.B."/>
            <person name="Wang K."/>
            <person name="Wang M."/>
            <person name="Wang X."/>
            <person name="Warfsmann J."/>
            <person name="Weissenbach J."/>
            <person name="White D.D."/>
            <person name="White J.D."/>
            <person name="Wiley G.B."/>
            <person name="Wincker P."/>
            <person name="Xing Y."/>
            <person name="Yang L."/>
            <person name="Yao Z."/>
            <person name="Ying F."/>
            <person name="Zhai J."/>
            <person name="Zhou L."/>
            <person name="Zuber A."/>
            <person name="Denarie J."/>
            <person name="Dixon R.A."/>
            <person name="May G.D."/>
            <person name="Schwartz D.C."/>
            <person name="Rogers J."/>
            <person name="Quetier F."/>
            <person name="Town C.D."/>
            <person name="Roe B.A."/>
        </authorList>
    </citation>
    <scope>NUCLEOTIDE SEQUENCE [LARGE SCALE GENOMIC DNA]</scope>
    <source>
        <strain evidence="3">A17</strain>
        <strain evidence="5 6">cv. Jemalong A17</strain>
    </source>
</reference>
<feature type="region of interest" description="Disordered" evidence="1">
    <location>
        <begin position="57"/>
        <end position="87"/>
    </location>
</feature>
<proteinExistence type="predicted"/>
<dbReference type="PANTHER" id="PTHR33179">
    <property type="entry name" value="VQ MOTIF-CONTAINING PROTEIN"/>
    <property type="match status" value="1"/>
</dbReference>
<feature type="compositionally biased region" description="Low complexity" evidence="1">
    <location>
        <begin position="59"/>
        <end position="70"/>
    </location>
</feature>
<keyword evidence="6" id="KW-1185">Reference proteome</keyword>
<dbReference type="KEGG" id="mtr:25501924"/>
<evidence type="ECO:0000313" key="5">
    <source>
        <dbReference type="EnsemblPlants" id="KEH20848"/>
    </source>
</evidence>
<dbReference type="Gramene" id="rna49445">
    <property type="protein sequence ID" value="RHN42937.1"/>
    <property type="gene ID" value="gene49445"/>
</dbReference>
<dbReference type="HOGENOM" id="CLU_889690_0_0_1"/>
<organism evidence="3 6">
    <name type="scientific">Medicago truncatula</name>
    <name type="common">Barrel medic</name>
    <name type="synonym">Medicago tribuloides</name>
    <dbReference type="NCBI Taxonomy" id="3880"/>
    <lineage>
        <taxon>Eukaryota</taxon>
        <taxon>Viridiplantae</taxon>
        <taxon>Streptophyta</taxon>
        <taxon>Embryophyta</taxon>
        <taxon>Tracheophyta</taxon>
        <taxon>Spermatophyta</taxon>
        <taxon>Magnoliopsida</taxon>
        <taxon>eudicotyledons</taxon>
        <taxon>Gunneridae</taxon>
        <taxon>Pentapetalae</taxon>
        <taxon>rosids</taxon>
        <taxon>fabids</taxon>
        <taxon>Fabales</taxon>
        <taxon>Fabaceae</taxon>
        <taxon>Papilionoideae</taxon>
        <taxon>50 kb inversion clade</taxon>
        <taxon>NPAAA clade</taxon>
        <taxon>Hologalegina</taxon>
        <taxon>IRL clade</taxon>
        <taxon>Trifolieae</taxon>
        <taxon>Medicago</taxon>
    </lineage>
</organism>
<feature type="compositionally biased region" description="Polar residues" evidence="1">
    <location>
        <begin position="1"/>
        <end position="36"/>
    </location>
</feature>
<evidence type="ECO:0000256" key="1">
    <source>
        <dbReference type="SAM" id="MobiDB-lite"/>
    </source>
</evidence>
<dbReference type="EMBL" id="PSQE01000008">
    <property type="protein sequence ID" value="RHN42937.1"/>
    <property type="molecule type" value="Genomic_DNA"/>
</dbReference>
<dbReference type="STRING" id="3880.A0A072TVG9"/>
<evidence type="ECO:0000313" key="3">
    <source>
        <dbReference type="EMBL" id="KEH20848.1"/>
    </source>
</evidence>
<name>A0A072TVG9_MEDTR</name>
<dbReference type="Proteomes" id="UP000002051">
    <property type="component" value="Chromosome 8"/>
</dbReference>
<evidence type="ECO:0000259" key="2">
    <source>
        <dbReference type="Pfam" id="PF05678"/>
    </source>
</evidence>
<dbReference type="Proteomes" id="UP000265566">
    <property type="component" value="Chromosome 8"/>
</dbReference>
<dbReference type="PANTHER" id="PTHR33179:SF4">
    <property type="entry name" value="VQ MOTIF-CONTAINING PROTEIN"/>
    <property type="match status" value="1"/>
</dbReference>
<evidence type="ECO:0000313" key="6">
    <source>
        <dbReference type="Proteomes" id="UP000002051"/>
    </source>
</evidence>